<keyword evidence="4" id="KW-1185">Reference proteome</keyword>
<dbReference type="Pfam" id="PF25840">
    <property type="entry name" value="Ulvan_lyase_N"/>
    <property type="match status" value="1"/>
</dbReference>
<sequence length="566" mass="62192">MHRAKATGNRSYLDAAVRLVEWSNTITTEDGAWSNDLDPTSWLGTTIFGAIVLAEALHHHSDLLSATQRTQWHARLRQAADGYLWRDFVSLDFTNVNYGLSAVYGFNLIGRVLGEHKYIERSEQLARHIPEYFTEPHSLLFGEGKPTRGVSACGLRAVDLGYNVEESLNGVVLYALERNDEQLLSLAQRSMESHLAFMLPDGGWDNSWGTRQFKWTYWGSRTTDGCQPAYAMMADRNPAFGAAALRNAELLAAATANGLLHGGPHNAARGVEPCIHHTFAHAKAFAFLQDNQARLPRFDPAAPLPRAIAHDVQHFPEVAVWLASRGPWRATVSAYDSLYRTGSDPDHILQATGGSLSVLHHDRLGTVLSGSMARYIRVEPRNQQASITPDFPLTPRIETVWEGRRFTNIHDLDAQVNVSDDGNVIVFNVDATLEDEDHQALGELGVGVNLRYTLEADSAIISASYEAGDFVSDPIELILPIVSRSDEIVRHVTPQRIEVTKPTGVLVIEATTSLRIAETGTESDRVFNLVPGFEALPIVVSLDASMGATAQCALSTRITGTTPLVR</sequence>
<accession>A0ABU8LQQ0</accession>
<name>A0ABU8LQQ0_9MICO</name>
<evidence type="ECO:0000313" key="3">
    <source>
        <dbReference type="EMBL" id="MEJ1154589.1"/>
    </source>
</evidence>
<proteinExistence type="predicted"/>
<evidence type="ECO:0000259" key="1">
    <source>
        <dbReference type="Pfam" id="PF25840"/>
    </source>
</evidence>
<reference evidence="3 4" key="1">
    <citation type="submission" date="2024-02" db="EMBL/GenBank/DDBJ databases">
        <authorList>
            <person name="Saticioglu I.B."/>
        </authorList>
    </citation>
    <scope>NUCLEOTIDE SEQUENCE [LARGE SCALE GENOMIC DNA]</scope>
    <source>
        <strain evidence="3 4">Mu-86</strain>
    </source>
</reference>
<feature type="domain" description="Broad-specificity ulvan lyase C-terminal" evidence="2">
    <location>
        <begin position="312"/>
        <end position="545"/>
    </location>
</feature>
<evidence type="ECO:0000259" key="2">
    <source>
        <dbReference type="Pfam" id="PF25841"/>
    </source>
</evidence>
<gene>
    <name evidence="3" type="ORF">WDU96_03115</name>
</gene>
<dbReference type="EMBL" id="JBBDGL010000001">
    <property type="protein sequence ID" value="MEJ1154589.1"/>
    <property type="molecule type" value="Genomic_DNA"/>
</dbReference>
<comment type="caution">
    <text evidence="3">The sequence shown here is derived from an EMBL/GenBank/DDBJ whole genome shotgun (WGS) entry which is preliminary data.</text>
</comment>
<dbReference type="Proteomes" id="UP001368654">
    <property type="component" value="Unassembled WGS sequence"/>
</dbReference>
<dbReference type="InterPro" id="IPR008928">
    <property type="entry name" value="6-hairpin_glycosidase_sf"/>
</dbReference>
<dbReference type="Pfam" id="PF25841">
    <property type="entry name" value="Ulvan_lyase_C"/>
    <property type="match status" value="1"/>
</dbReference>
<organism evidence="3 4">
    <name type="scientific">Microbacterium marmarense</name>
    <dbReference type="NCBI Taxonomy" id="3122051"/>
    <lineage>
        <taxon>Bacteria</taxon>
        <taxon>Bacillati</taxon>
        <taxon>Actinomycetota</taxon>
        <taxon>Actinomycetes</taxon>
        <taxon>Micrococcales</taxon>
        <taxon>Microbacteriaceae</taxon>
        <taxon>Microbacterium</taxon>
    </lineage>
</organism>
<protein>
    <submittedName>
        <fullName evidence="3">Uncharacterized protein</fullName>
    </submittedName>
</protein>
<dbReference type="InterPro" id="IPR058908">
    <property type="entry name" value="P29_C"/>
</dbReference>
<dbReference type="InterPro" id="IPR058907">
    <property type="entry name" value="P29_N"/>
</dbReference>
<feature type="domain" description="Broad-specificity ulvan lyase N-terminal" evidence="1">
    <location>
        <begin position="2"/>
        <end position="306"/>
    </location>
</feature>
<dbReference type="SUPFAM" id="SSF48208">
    <property type="entry name" value="Six-hairpin glycosidases"/>
    <property type="match status" value="1"/>
</dbReference>
<evidence type="ECO:0000313" key="4">
    <source>
        <dbReference type="Proteomes" id="UP001368654"/>
    </source>
</evidence>